<accession>A0ABW6L581</accession>
<keyword evidence="3 5" id="KW-0067">ATP-binding</keyword>
<dbReference type="InterPro" id="IPR050611">
    <property type="entry name" value="ABCF"/>
</dbReference>
<evidence type="ECO:0000256" key="2">
    <source>
        <dbReference type="ARBA" id="ARBA00022741"/>
    </source>
</evidence>
<reference evidence="5 6" key="1">
    <citation type="submission" date="2024-10" db="EMBL/GenBank/DDBJ databases">
        <title>The Natural Products Discovery Center: Release of the First 8490 Sequenced Strains for Exploring Actinobacteria Biosynthetic Diversity.</title>
        <authorList>
            <person name="Kalkreuter E."/>
            <person name="Kautsar S.A."/>
            <person name="Yang D."/>
            <person name="Bader C.D."/>
            <person name="Teijaro C.N."/>
            <person name="Fluegel L."/>
            <person name="Davis C.M."/>
            <person name="Simpson J.R."/>
            <person name="Lauterbach L."/>
            <person name="Steele A.D."/>
            <person name="Gui C."/>
            <person name="Meng S."/>
            <person name="Li G."/>
            <person name="Viehrig K."/>
            <person name="Ye F."/>
            <person name="Su P."/>
            <person name="Kiefer A.F."/>
            <person name="Nichols A."/>
            <person name="Cepeda A.J."/>
            <person name="Yan W."/>
            <person name="Fan B."/>
            <person name="Jiang Y."/>
            <person name="Adhikari A."/>
            <person name="Zheng C.-J."/>
            <person name="Schuster L."/>
            <person name="Cowan T.M."/>
            <person name="Smanski M.J."/>
            <person name="Chevrette M.G."/>
            <person name="De Carvalho L.P.S."/>
            <person name="Shen B."/>
        </authorList>
    </citation>
    <scope>NUCLEOTIDE SEQUENCE [LARGE SCALE GENOMIC DNA]</scope>
    <source>
        <strain evidence="5 6">NPDC007066</strain>
    </source>
</reference>
<gene>
    <name evidence="5" type="ORF">ACFYM3_03250</name>
</gene>
<keyword evidence="1" id="KW-0677">Repeat</keyword>
<protein>
    <submittedName>
        <fullName evidence="5">ABC-F family ATP-binding cassette domain-containing protein</fullName>
    </submittedName>
</protein>
<name>A0ABW6L581_9ACTN</name>
<proteinExistence type="predicted"/>
<dbReference type="RefSeq" id="WP_358277673.1">
    <property type="nucleotide sequence ID" value="NZ_JBEYGJ010000001.1"/>
</dbReference>
<dbReference type="PANTHER" id="PTHR19211:SF6">
    <property type="entry name" value="BLL7188 PROTEIN"/>
    <property type="match status" value="1"/>
</dbReference>
<dbReference type="Proteomes" id="UP001601288">
    <property type="component" value="Unassembled WGS sequence"/>
</dbReference>
<comment type="caution">
    <text evidence="5">The sequence shown here is derived from an EMBL/GenBank/DDBJ whole genome shotgun (WGS) entry which is preliminary data.</text>
</comment>
<evidence type="ECO:0000313" key="6">
    <source>
        <dbReference type="Proteomes" id="UP001601288"/>
    </source>
</evidence>
<dbReference type="InterPro" id="IPR003593">
    <property type="entry name" value="AAA+_ATPase"/>
</dbReference>
<dbReference type="GO" id="GO:0005524">
    <property type="term" value="F:ATP binding"/>
    <property type="evidence" value="ECO:0007669"/>
    <property type="project" value="UniProtKB-KW"/>
</dbReference>
<evidence type="ECO:0000256" key="3">
    <source>
        <dbReference type="ARBA" id="ARBA00022840"/>
    </source>
</evidence>
<sequence length="541" mass="59055">MSTSITLTSLAFTWPDGSPVFEGLDVSFGPGLTGLVGVNGSGKSTLLKLVAGELAATDGTVRVAGEVGYLPQNVTLDTTLRVDEALGIAAQRAALHAIESGDVCETHFETVGDDWDVEERALATLGELGLGHIELDRTIGEVSGGESVLLRLAALLLRRPEVLLLDEPTNNLDLYARRRLYAAVQSWPGVMVVVSHDRELLDLVDQIADLRSGEITWYGGNYSDYEEALEIEQEAAERMVRVAESGFRKQKRELADAQVKLARRKRYGQKMWDSKREPKIVMGARKRAAQESAGKHRIMHEEKLAEARERLDEAVEAVRDDDEIRVDLPYTAVPPGRTVLTLQDLGLRYGARVKGGFDLRGPERVALIGRNGAGKTTLLRTITGELAPEAGEVVAHVPLRFLPQRLDVLDGELSVAENVARYAPDATNNRIRARLARFLFRGARADQKAATLSGGERFRAALAALMLAEPAPQLLLLDEPTNNLDMASVRQLTTALESYEGALVVAGHDLPFLESVGITRWLLLEEGELREITPEAVGIPS</sequence>
<feature type="domain" description="ABC transporter" evidence="4">
    <location>
        <begin position="318"/>
        <end position="540"/>
    </location>
</feature>
<keyword evidence="2" id="KW-0547">Nucleotide-binding</keyword>
<feature type="domain" description="ABC transporter" evidence="4">
    <location>
        <begin position="5"/>
        <end position="237"/>
    </location>
</feature>
<evidence type="ECO:0000259" key="4">
    <source>
        <dbReference type="PROSITE" id="PS50893"/>
    </source>
</evidence>
<dbReference type="EMBL" id="JBIAFP010000002">
    <property type="protein sequence ID" value="MFE9223650.1"/>
    <property type="molecule type" value="Genomic_DNA"/>
</dbReference>
<dbReference type="PANTHER" id="PTHR19211">
    <property type="entry name" value="ATP-BINDING TRANSPORT PROTEIN-RELATED"/>
    <property type="match status" value="1"/>
</dbReference>
<dbReference type="Pfam" id="PF00005">
    <property type="entry name" value="ABC_tran"/>
    <property type="match status" value="2"/>
</dbReference>
<dbReference type="InterPro" id="IPR003439">
    <property type="entry name" value="ABC_transporter-like_ATP-bd"/>
</dbReference>
<dbReference type="InterPro" id="IPR027417">
    <property type="entry name" value="P-loop_NTPase"/>
</dbReference>
<keyword evidence="6" id="KW-1185">Reference proteome</keyword>
<dbReference type="InterPro" id="IPR017871">
    <property type="entry name" value="ABC_transporter-like_CS"/>
</dbReference>
<evidence type="ECO:0000313" key="5">
    <source>
        <dbReference type="EMBL" id="MFE9223650.1"/>
    </source>
</evidence>
<organism evidence="5 6">
    <name type="scientific">Streptomyces massasporeus</name>
    <dbReference type="NCBI Taxonomy" id="67324"/>
    <lineage>
        <taxon>Bacteria</taxon>
        <taxon>Bacillati</taxon>
        <taxon>Actinomycetota</taxon>
        <taxon>Actinomycetes</taxon>
        <taxon>Kitasatosporales</taxon>
        <taxon>Streptomycetaceae</taxon>
        <taxon>Streptomyces</taxon>
    </lineage>
</organism>
<dbReference type="SMART" id="SM00382">
    <property type="entry name" value="AAA"/>
    <property type="match status" value="2"/>
</dbReference>
<dbReference type="PROSITE" id="PS00211">
    <property type="entry name" value="ABC_TRANSPORTER_1"/>
    <property type="match status" value="1"/>
</dbReference>
<dbReference type="PROSITE" id="PS50893">
    <property type="entry name" value="ABC_TRANSPORTER_2"/>
    <property type="match status" value="2"/>
</dbReference>
<dbReference type="SUPFAM" id="SSF52540">
    <property type="entry name" value="P-loop containing nucleoside triphosphate hydrolases"/>
    <property type="match status" value="2"/>
</dbReference>
<dbReference type="Gene3D" id="3.40.50.300">
    <property type="entry name" value="P-loop containing nucleotide triphosphate hydrolases"/>
    <property type="match status" value="2"/>
</dbReference>
<evidence type="ECO:0000256" key="1">
    <source>
        <dbReference type="ARBA" id="ARBA00022737"/>
    </source>
</evidence>